<dbReference type="EMBL" id="JACCFO010000001">
    <property type="protein sequence ID" value="NYI96769.1"/>
    <property type="molecule type" value="Genomic_DNA"/>
</dbReference>
<dbReference type="PANTHER" id="PTHR21661">
    <property type="entry name" value="EPOXIDE HYDROLASE 1-RELATED"/>
    <property type="match status" value="1"/>
</dbReference>
<sequence>MGTDTAAVTDIRPFTVEVPGADLDDLRERLGRTRRPRELPGQGWDRGAPLPFLRGLAEYWRTGFDWRRRERELNALPQFTADIGGQTVHFAHVRSPEPDATPLLLNHGWPNSLVEFLPLIGHLTDPRAHGADPARAFHVVVPSAPGFGFSAAPSATGWSVARTAGLWARLMRALGYERYGVQGGDLGAYVAPAVAEADPDRVTGVYITAGIGFPTEADVPGMTPDELAHYERMRQWSTGGLDHHALLRRGPQTFDYGWADSPVALLGWMAHKFQEFHVSQGVFTDVIDRDLFLANVSLYWFTRTAGTSSWPMYDTEDSPWPAGQRHVPTGVYSGPPGIRRLAELRNDVVHWPEHNPGRHHFVTMESPGPYAADLRAFFAEVG</sequence>
<keyword evidence="2" id="KW-0058">Aromatic hydrocarbons catabolism</keyword>
<evidence type="ECO:0000313" key="6">
    <source>
        <dbReference type="Proteomes" id="UP000575985"/>
    </source>
</evidence>
<evidence type="ECO:0000259" key="4">
    <source>
        <dbReference type="Pfam" id="PF06441"/>
    </source>
</evidence>
<dbReference type="GO" id="GO:0097176">
    <property type="term" value="P:epoxide metabolic process"/>
    <property type="evidence" value="ECO:0007669"/>
    <property type="project" value="TreeGrafter"/>
</dbReference>
<dbReference type="GO" id="GO:0004301">
    <property type="term" value="F:epoxide hydrolase activity"/>
    <property type="evidence" value="ECO:0007669"/>
    <property type="project" value="TreeGrafter"/>
</dbReference>
<dbReference type="Gene3D" id="3.40.50.1820">
    <property type="entry name" value="alpha/beta hydrolase"/>
    <property type="match status" value="1"/>
</dbReference>
<evidence type="ECO:0000256" key="1">
    <source>
        <dbReference type="ARBA" id="ARBA00010088"/>
    </source>
</evidence>
<dbReference type="InterPro" id="IPR016292">
    <property type="entry name" value="Epoxide_hydrolase"/>
</dbReference>
<accession>A0A853BMF7</accession>
<dbReference type="PANTHER" id="PTHR21661:SF35">
    <property type="entry name" value="EPOXIDE HYDROLASE"/>
    <property type="match status" value="1"/>
</dbReference>
<dbReference type="PIRSF" id="PIRSF001112">
    <property type="entry name" value="Epoxide_hydrolase"/>
    <property type="match status" value="1"/>
</dbReference>
<dbReference type="InterPro" id="IPR029058">
    <property type="entry name" value="AB_hydrolase_fold"/>
</dbReference>
<gene>
    <name evidence="5" type="ORF">HNR12_003046</name>
</gene>
<dbReference type="PRINTS" id="PR00412">
    <property type="entry name" value="EPOXHYDRLASE"/>
</dbReference>
<evidence type="ECO:0000256" key="3">
    <source>
        <dbReference type="ARBA" id="ARBA00022801"/>
    </source>
</evidence>
<dbReference type="RefSeq" id="WP_179768085.1">
    <property type="nucleotide sequence ID" value="NZ_JACCFO010000001.1"/>
</dbReference>
<organism evidence="5 6">
    <name type="scientific">Streptomonospora nanhaiensis</name>
    <dbReference type="NCBI Taxonomy" id="1323731"/>
    <lineage>
        <taxon>Bacteria</taxon>
        <taxon>Bacillati</taxon>
        <taxon>Actinomycetota</taxon>
        <taxon>Actinomycetes</taxon>
        <taxon>Streptosporangiales</taxon>
        <taxon>Nocardiopsidaceae</taxon>
        <taxon>Streptomonospora</taxon>
    </lineage>
</organism>
<keyword evidence="6" id="KW-1185">Reference proteome</keyword>
<evidence type="ECO:0000256" key="2">
    <source>
        <dbReference type="ARBA" id="ARBA00022797"/>
    </source>
</evidence>
<protein>
    <submittedName>
        <fullName evidence="5">Pimeloyl-ACP methyl ester carboxylesterase</fullName>
    </submittedName>
</protein>
<dbReference type="Pfam" id="PF06441">
    <property type="entry name" value="EHN"/>
    <property type="match status" value="1"/>
</dbReference>
<keyword evidence="3" id="KW-0378">Hydrolase</keyword>
<feature type="domain" description="Epoxide hydrolase N-terminal" evidence="4">
    <location>
        <begin position="11"/>
        <end position="116"/>
    </location>
</feature>
<comment type="similarity">
    <text evidence="1">Belongs to the peptidase S33 family.</text>
</comment>
<dbReference type="Proteomes" id="UP000575985">
    <property type="component" value="Unassembled WGS sequence"/>
</dbReference>
<proteinExistence type="inferred from homology"/>
<reference evidence="5 6" key="1">
    <citation type="submission" date="2020-07" db="EMBL/GenBank/DDBJ databases">
        <title>Sequencing the genomes of 1000 actinobacteria strains.</title>
        <authorList>
            <person name="Klenk H.-P."/>
        </authorList>
    </citation>
    <scope>NUCLEOTIDE SEQUENCE [LARGE SCALE GENOMIC DNA]</scope>
    <source>
        <strain evidence="5 6">DSM 45927</strain>
    </source>
</reference>
<dbReference type="InterPro" id="IPR000639">
    <property type="entry name" value="Epox_hydrolase-like"/>
</dbReference>
<dbReference type="InterPro" id="IPR010497">
    <property type="entry name" value="Epoxide_hydro_N"/>
</dbReference>
<comment type="caution">
    <text evidence="5">The sequence shown here is derived from an EMBL/GenBank/DDBJ whole genome shotgun (WGS) entry which is preliminary data.</text>
</comment>
<evidence type="ECO:0000313" key="5">
    <source>
        <dbReference type="EMBL" id="NYI96769.1"/>
    </source>
</evidence>
<name>A0A853BMF7_9ACTN</name>
<dbReference type="SUPFAM" id="SSF53474">
    <property type="entry name" value="alpha/beta-Hydrolases"/>
    <property type="match status" value="1"/>
</dbReference>
<dbReference type="AlphaFoldDB" id="A0A853BMF7"/>